<evidence type="ECO:0008006" key="3">
    <source>
        <dbReference type="Google" id="ProtNLM"/>
    </source>
</evidence>
<gene>
    <name evidence="1" type="ORF">BLNAU_4855</name>
</gene>
<evidence type="ECO:0000313" key="1">
    <source>
        <dbReference type="EMBL" id="KAK2960302.1"/>
    </source>
</evidence>
<dbReference type="InterPro" id="IPR011050">
    <property type="entry name" value="Pectin_lyase_fold/virulence"/>
</dbReference>
<proteinExistence type="predicted"/>
<dbReference type="Proteomes" id="UP001281761">
    <property type="component" value="Unassembled WGS sequence"/>
</dbReference>
<reference evidence="1 2" key="1">
    <citation type="journal article" date="2022" name="bioRxiv">
        <title>Genomics of Preaxostyla Flagellates Illuminates Evolutionary Transitions and the Path Towards Mitochondrial Loss.</title>
        <authorList>
            <person name="Novak L.V.F."/>
            <person name="Treitli S.C."/>
            <person name="Pyrih J."/>
            <person name="Halakuc P."/>
            <person name="Pipaliya S.V."/>
            <person name="Vacek V."/>
            <person name="Brzon O."/>
            <person name="Soukal P."/>
            <person name="Eme L."/>
            <person name="Dacks J.B."/>
            <person name="Karnkowska A."/>
            <person name="Elias M."/>
            <person name="Hampl V."/>
        </authorList>
    </citation>
    <scope>NUCLEOTIDE SEQUENCE [LARGE SCALE GENOMIC DNA]</scope>
    <source>
        <strain evidence="1">NAU3</strain>
        <tissue evidence="1">Gut</tissue>
    </source>
</reference>
<dbReference type="InterPro" id="IPR012334">
    <property type="entry name" value="Pectin_lyas_fold"/>
</dbReference>
<comment type="caution">
    <text evidence="1">The sequence shown here is derived from an EMBL/GenBank/DDBJ whole genome shotgun (WGS) entry which is preliminary data.</text>
</comment>
<dbReference type="InterPro" id="IPR006626">
    <property type="entry name" value="PbH1"/>
</dbReference>
<sequence>MTNFPPLNTKREHTLARASSSKGIDAPFIVGSDWVVIEFEGIHHAYSVRTKPVVQLQSGKVAFITNTFQPNCVHKNSLVVANEKGMSCADTTVEVVEWDTGNFSIASETPFICNPNVHTLNVKHCDLKNVRFTGSKGAQQKLVSLSKAIVSNCHFFCCDGPLSGGIFPAVQAMNVTLDSVLVENCTNTVAISDSFKPRTSFVTITNSTFRFGSSGKTIPDGAGLWIPAQANITLIDVIFANNTGSRDGGGLYLAGGYNSSLVRNCQFIANTAFRGGGIFVDRPSGSELKNTCFTNVTFANKGRLGHDIYFERIGSNVLASSFVNCTSRSSSPRIYDNGARQGYDWTNSGSS</sequence>
<dbReference type="SMART" id="SM00710">
    <property type="entry name" value="PbH1"/>
    <property type="match status" value="5"/>
</dbReference>
<dbReference type="Gene3D" id="2.160.20.10">
    <property type="entry name" value="Single-stranded right-handed beta-helix, Pectin lyase-like"/>
    <property type="match status" value="1"/>
</dbReference>
<protein>
    <recommendedName>
        <fullName evidence="3">Right handed beta helix domain-containing protein</fullName>
    </recommendedName>
</protein>
<organism evidence="1 2">
    <name type="scientific">Blattamonas nauphoetae</name>
    <dbReference type="NCBI Taxonomy" id="2049346"/>
    <lineage>
        <taxon>Eukaryota</taxon>
        <taxon>Metamonada</taxon>
        <taxon>Preaxostyla</taxon>
        <taxon>Oxymonadida</taxon>
        <taxon>Blattamonas</taxon>
    </lineage>
</organism>
<keyword evidence="2" id="KW-1185">Reference proteome</keyword>
<dbReference type="EMBL" id="JARBJD010000024">
    <property type="protein sequence ID" value="KAK2960302.1"/>
    <property type="molecule type" value="Genomic_DNA"/>
</dbReference>
<dbReference type="SUPFAM" id="SSF51126">
    <property type="entry name" value="Pectin lyase-like"/>
    <property type="match status" value="1"/>
</dbReference>
<accession>A0ABQ9Y962</accession>
<evidence type="ECO:0000313" key="2">
    <source>
        <dbReference type="Proteomes" id="UP001281761"/>
    </source>
</evidence>
<name>A0ABQ9Y962_9EUKA</name>